<protein>
    <recommendedName>
        <fullName evidence="3">beta-N-acetylhexosaminidase</fullName>
        <ecNumber evidence="3">3.2.1.52</ecNumber>
    </recommendedName>
</protein>
<evidence type="ECO:0000256" key="4">
    <source>
        <dbReference type="ARBA" id="ARBA00022801"/>
    </source>
</evidence>
<evidence type="ECO:0000313" key="7">
    <source>
        <dbReference type="EMBL" id="VAW29141.1"/>
    </source>
</evidence>
<dbReference type="InterPro" id="IPR036962">
    <property type="entry name" value="Glyco_hydro_3_N_sf"/>
</dbReference>
<dbReference type="GO" id="GO:0004563">
    <property type="term" value="F:beta-N-acetylhexosaminidase activity"/>
    <property type="evidence" value="ECO:0007669"/>
    <property type="project" value="UniProtKB-EC"/>
</dbReference>
<dbReference type="InterPro" id="IPR001764">
    <property type="entry name" value="Glyco_hydro_3_N"/>
</dbReference>
<evidence type="ECO:0000256" key="1">
    <source>
        <dbReference type="ARBA" id="ARBA00001231"/>
    </source>
</evidence>
<dbReference type="SUPFAM" id="SSF51445">
    <property type="entry name" value="(Trans)glycosidases"/>
    <property type="match status" value="1"/>
</dbReference>
<name>A0A3B0UDQ7_9ZZZZ</name>
<organism evidence="7">
    <name type="scientific">hydrothermal vent metagenome</name>
    <dbReference type="NCBI Taxonomy" id="652676"/>
    <lineage>
        <taxon>unclassified sequences</taxon>
        <taxon>metagenomes</taxon>
        <taxon>ecological metagenomes</taxon>
    </lineage>
</organism>
<dbReference type="PANTHER" id="PTHR30480:SF13">
    <property type="entry name" value="BETA-HEXOSAMINIDASE"/>
    <property type="match status" value="1"/>
</dbReference>
<dbReference type="Pfam" id="PF00933">
    <property type="entry name" value="Glyco_hydro_3"/>
    <property type="match status" value="1"/>
</dbReference>
<dbReference type="EC" id="3.2.1.52" evidence="3"/>
<feature type="domain" description="Glycoside hydrolase family 3 N-terminal" evidence="6">
    <location>
        <begin position="30"/>
        <end position="259"/>
    </location>
</feature>
<dbReference type="EMBL" id="UOES01000524">
    <property type="protein sequence ID" value="VAW29141.1"/>
    <property type="molecule type" value="Genomic_DNA"/>
</dbReference>
<dbReference type="AlphaFoldDB" id="A0A3B0UDQ7"/>
<dbReference type="InterPro" id="IPR050226">
    <property type="entry name" value="NagZ_Beta-hexosaminidase"/>
</dbReference>
<dbReference type="PANTHER" id="PTHR30480">
    <property type="entry name" value="BETA-HEXOSAMINIDASE-RELATED"/>
    <property type="match status" value="1"/>
</dbReference>
<evidence type="ECO:0000259" key="6">
    <source>
        <dbReference type="Pfam" id="PF00933"/>
    </source>
</evidence>
<evidence type="ECO:0000256" key="5">
    <source>
        <dbReference type="ARBA" id="ARBA00023295"/>
    </source>
</evidence>
<reference evidence="7" key="1">
    <citation type="submission" date="2018-06" db="EMBL/GenBank/DDBJ databases">
        <authorList>
            <person name="Zhirakovskaya E."/>
        </authorList>
    </citation>
    <scope>NUCLEOTIDE SEQUENCE</scope>
</reference>
<accession>A0A3B0UDQ7</accession>
<keyword evidence="5 7" id="KW-0326">Glycosidase</keyword>
<feature type="non-terminal residue" evidence="7">
    <location>
        <position position="265"/>
    </location>
</feature>
<dbReference type="GO" id="GO:0005975">
    <property type="term" value="P:carbohydrate metabolic process"/>
    <property type="evidence" value="ECO:0007669"/>
    <property type="project" value="InterPro"/>
</dbReference>
<proteinExistence type="inferred from homology"/>
<evidence type="ECO:0000256" key="3">
    <source>
        <dbReference type="ARBA" id="ARBA00012663"/>
    </source>
</evidence>
<comment type="similarity">
    <text evidence="2">Belongs to the glycosyl hydrolase 3 family.</text>
</comment>
<dbReference type="GO" id="GO:0009254">
    <property type="term" value="P:peptidoglycan turnover"/>
    <property type="evidence" value="ECO:0007669"/>
    <property type="project" value="TreeGrafter"/>
</dbReference>
<evidence type="ECO:0000256" key="2">
    <source>
        <dbReference type="ARBA" id="ARBA00005336"/>
    </source>
</evidence>
<dbReference type="Gene3D" id="3.20.20.300">
    <property type="entry name" value="Glycoside hydrolase, family 3, N-terminal domain"/>
    <property type="match status" value="1"/>
</dbReference>
<gene>
    <name evidence="7" type="ORF">MNBD_BACTEROID06-1268</name>
</gene>
<keyword evidence="4 7" id="KW-0378">Hydrolase</keyword>
<sequence length="265" mass="28826">MKNIKIKVIAVVFILVLFLNRTSAQEIDSLDIKIGQMIMVGFGGTHIDLNDPLLVEIEKGNVGGVILFEKNIDPVDSYHQLKNLVFTLQKSATTPLFLAIDQEGGRVNRLKTKYGFPKSVTANYLGKLDNEDSTRYYAQSTAAALAGLGFNTNFAPVLDLASNPDNPIIAKIGRSYSADPEMVAKHAAITIKEHTRLHIITVGKHFPGHGSSKADTHKGMADVTTTWQENELEPYKSLIDSGLLTGVMSAHIVNKNLDSLGLPGT</sequence>
<comment type="catalytic activity">
    <reaction evidence="1">
        <text>Hydrolysis of terminal non-reducing N-acetyl-D-hexosamine residues in N-acetyl-beta-D-hexosaminides.</text>
        <dbReference type="EC" id="3.2.1.52"/>
    </reaction>
</comment>
<dbReference type="InterPro" id="IPR017853">
    <property type="entry name" value="GH"/>
</dbReference>